<accession>A0A6A6UGV0</accession>
<proteinExistence type="predicted"/>
<feature type="compositionally biased region" description="Basic and acidic residues" evidence="1">
    <location>
        <begin position="340"/>
        <end position="349"/>
    </location>
</feature>
<evidence type="ECO:0000256" key="1">
    <source>
        <dbReference type="SAM" id="MobiDB-lite"/>
    </source>
</evidence>
<keyword evidence="3" id="KW-1185">Reference proteome</keyword>
<dbReference type="AlphaFoldDB" id="A0A6A6UGV0"/>
<protein>
    <submittedName>
        <fullName evidence="2">Uncharacterized protein</fullName>
    </submittedName>
</protein>
<organism evidence="2 3">
    <name type="scientific">Microthyrium microscopicum</name>
    <dbReference type="NCBI Taxonomy" id="703497"/>
    <lineage>
        <taxon>Eukaryota</taxon>
        <taxon>Fungi</taxon>
        <taxon>Dikarya</taxon>
        <taxon>Ascomycota</taxon>
        <taxon>Pezizomycotina</taxon>
        <taxon>Dothideomycetes</taxon>
        <taxon>Dothideomycetes incertae sedis</taxon>
        <taxon>Microthyriales</taxon>
        <taxon>Microthyriaceae</taxon>
        <taxon>Microthyrium</taxon>
    </lineage>
</organism>
<sequence>MASVVLESPALKKLHELERYIRELMSDLSSDRLSNVVRSIYEFKSLPELKSTESWPELRKALEKDSFDLEKATDEIKKLWPDLSLPRAELSKSIASMAKFAIEQGFGSRELILESARVLTLKWIDCDLISRLQGDFHSDCWRWEYAVEIAHCTTIPPEDNPLEDSHSKVVQAERWVYQVFRHEIIVFSCRALAHRQPYQDNKDSTIDRLMTAWQKADEKSEGRVLDDWKLATLDLMQTKTFEIHDRFTLHQKQSVTQLSIGWNAMAIESGSMIESAALSMLATFSNELTAGKSCAEFLRLYEQKWNKIYKSKLTDIALENMFALWEDGKRQKQRIANNQRFEKQPKDQHGNTGSNDATGNEYKKGT</sequence>
<dbReference type="Proteomes" id="UP000799302">
    <property type="component" value="Unassembled WGS sequence"/>
</dbReference>
<name>A0A6A6UGV0_9PEZI</name>
<evidence type="ECO:0000313" key="2">
    <source>
        <dbReference type="EMBL" id="KAF2671040.1"/>
    </source>
</evidence>
<evidence type="ECO:0000313" key="3">
    <source>
        <dbReference type="Proteomes" id="UP000799302"/>
    </source>
</evidence>
<reference evidence="2" key="1">
    <citation type="journal article" date="2020" name="Stud. Mycol.">
        <title>101 Dothideomycetes genomes: a test case for predicting lifestyles and emergence of pathogens.</title>
        <authorList>
            <person name="Haridas S."/>
            <person name="Albert R."/>
            <person name="Binder M."/>
            <person name="Bloem J."/>
            <person name="Labutti K."/>
            <person name="Salamov A."/>
            <person name="Andreopoulos B."/>
            <person name="Baker S."/>
            <person name="Barry K."/>
            <person name="Bills G."/>
            <person name="Bluhm B."/>
            <person name="Cannon C."/>
            <person name="Castanera R."/>
            <person name="Culley D."/>
            <person name="Daum C."/>
            <person name="Ezra D."/>
            <person name="Gonzalez J."/>
            <person name="Henrissat B."/>
            <person name="Kuo A."/>
            <person name="Liang C."/>
            <person name="Lipzen A."/>
            <person name="Lutzoni F."/>
            <person name="Magnuson J."/>
            <person name="Mondo S."/>
            <person name="Nolan M."/>
            <person name="Ohm R."/>
            <person name="Pangilinan J."/>
            <person name="Park H.-J."/>
            <person name="Ramirez L."/>
            <person name="Alfaro M."/>
            <person name="Sun H."/>
            <person name="Tritt A."/>
            <person name="Yoshinaga Y."/>
            <person name="Zwiers L.-H."/>
            <person name="Turgeon B."/>
            <person name="Goodwin S."/>
            <person name="Spatafora J."/>
            <person name="Crous P."/>
            <person name="Grigoriev I."/>
        </authorList>
    </citation>
    <scope>NUCLEOTIDE SEQUENCE</scope>
    <source>
        <strain evidence="2">CBS 115976</strain>
    </source>
</reference>
<gene>
    <name evidence="2" type="ORF">BT63DRAFT_412114</name>
</gene>
<dbReference type="EMBL" id="MU004233">
    <property type="protein sequence ID" value="KAF2671040.1"/>
    <property type="molecule type" value="Genomic_DNA"/>
</dbReference>
<feature type="region of interest" description="Disordered" evidence="1">
    <location>
        <begin position="334"/>
        <end position="366"/>
    </location>
</feature>